<reference evidence="1" key="1">
    <citation type="journal article" date="2014" name="Nat. Commun.">
        <title>The tobacco genome sequence and its comparison with those of tomato and potato.</title>
        <authorList>
            <person name="Sierro N."/>
            <person name="Battey J.N."/>
            <person name="Ouadi S."/>
            <person name="Bakaher N."/>
            <person name="Bovet L."/>
            <person name="Willig A."/>
            <person name="Goepfert S."/>
            <person name="Peitsch M.C."/>
            <person name="Ivanov N.V."/>
        </authorList>
    </citation>
    <scope>NUCLEOTIDE SEQUENCE [LARGE SCALE GENOMIC DNA]</scope>
</reference>
<protein>
    <submittedName>
        <fullName evidence="2">Uncharacterized protein LOC142177534</fullName>
    </submittedName>
</protein>
<keyword evidence="1" id="KW-1185">Reference proteome</keyword>
<gene>
    <name evidence="2" type="primary">LOC142177534</name>
</gene>
<evidence type="ECO:0000313" key="2">
    <source>
        <dbReference type="RefSeq" id="XP_075102696.1"/>
    </source>
</evidence>
<name>A0AC58TZP4_TOBAC</name>
<proteinExistence type="predicted"/>
<organism evidence="1 2">
    <name type="scientific">Nicotiana tabacum</name>
    <name type="common">Common tobacco</name>
    <dbReference type="NCBI Taxonomy" id="4097"/>
    <lineage>
        <taxon>Eukaryota</taxon>
        <taxon>Viridiplantae</taxon>
        <taxon>Streptophyta</taxon>
        <taxon>Embryophyta</taxon>
        <taxon>Tracheophyta</taxon>
        <taxon>Spermatophyta</taxon>
        <taxon>Magnoliopsida</taxon>
        <taxon>eudicotyledons</taxon>
        <taxon>Gunneridae</taxon>
        <taxon>Pentapetalae</taxon>
        <taxon>asterids</taxon>
        <taxon>lamiids</taxon>
        <taxon>Solanales</taxon>
        <taxon>Solanaceae</taxon>
        <taxon>Nicotianoideae</taxon>
        <taxon>Nicotianeae</taxon>
        <taxon>Nicotiana</taxon>
    </lineage>
</organism>
<accession>A0AC58TZP4</accession>
<sequence>MVLSWLLKEIAESVLYSQSAKDLWSDLEDRFGQANGAKLFQLQKELSSVMQGNSSVSTYFTKMKSLWDELDALNTFSSCVCECECGAKVKSLKAHQDERLLQFLMGLNDIFIGVRSNILLSSPLPSIGHAYSLVIQDEKQREIHATPAYSGESASFIATSQPGNFRKFNENRIQKTTDFKFTREKRFQGSAQANKASFSNEENEQGAENTSGVQNLIKENVAELLQLLQQVKVGQNSAGTSDVAANVSYAGMSNLFEDLACLIQINNESWILDSGATEHMSFNKDFFTDLKTLAKPLMVKLSNSYKVQVTHSRTVPLLPNLILRNGPSVKSPLEIGKQEGGLYILRSSSPKFRSVFIPRRNSVSNHGLRTCFSFSDSIVKEKVWHYRLGHMPFSNMKNVSSVSISKSSKFFTPCVICPMARQSKLPFPSSSISTKKVFELIHVDIWGPYNSATYDGFRYFLTIVDDFSRGTWTYLLTNKSNAFTILKGFLAMVERQFNSKVKTIRSDNAFELGSGKV</sequence>
<dbReference type="RefSeq" id="XP_075102696.1">
    <property type="nucleotide sequence ID" value="XM_075246595.1"/>
</dbReference>
<evidence type="ECO:0000313" key="1">
    <source>
        <dbReference type="Proteomes" id="UP000790787"/>
    </source>
</evidence>
<reference evidence="2" key="2">
    <citation type="submission" date="2025-08" db="UniProtKB">
        <authorList>
            <consortium name="RefSeq"/>
        </authorList>
    </citation>
    <scope>IDENTIFICATION</scope>
    <source>
        <tissue evidence="2">Leaf</tissue>
    </source>
</reference>
<dbReference type="Proteomes" id="UP000790787">
    <property type="component" value="Chromosome 3"/>
</dbReference>